<evidence type="ECO:0000313" key="6">
    <source>
        <dbReference type="Proteomes" id="UP000648663"/>
    </source>
</evidence>
<evidence type="ECO:0000313" key="3">
    <source>
        <dbReference type="EMBL" id="GGL52276.1"/>
    </source>
</evidence>
<dbReference type="NCBIfam" id="TIGR02605">
    <property type="entry name" value="CxxC_CxxC_SSSS"/>
    <property type="match status" value="1"/>
</dbReference>
<comment type="caution">
    <text evidence="4">The sequence shown here is derived from an EMBL/GenBank/DDBJ whole genome shotgun (WGS) entry which is preliminary data.</text>
</comment>
<feature type="region of interest" description="Disordered" evidence="1">
    <location>
        <begin position="64"/>
        <end position="107"/>
    </location>
</feature>
<keyword evidence="6" id="KW-1185">Reference proteome</keyword>
<reference evidence="3" key="4">
    <citation type="submission" date="2024-05" db="EMBL/GenBank/DDBJ databases">
        <authorList>
            <person name="Sun Q."/>
            <person name="Zhou Y."/>
        </authorList>
    </citation>
    <scope>NUCLEOTIDE SEQUENCE</scope>
    <source>
        <strain evidence="3">CGMCC 4.5581</strain>
    </source>
</reference>
<dbReference type="RefSeq" id="WP_229681807.1">
    <property type="nucleotide sequence ID" value="NZ_BAABJU010000001.1"/>
</dbReference>
<organism evidence="4 5">
    <name type="scientific">Modestobacter marinus</name>
    <dbReference type="NCBI Taxonomy" id="477641"/>
    <lineage>
        <taxon>Bacteria</taxon>
        <taxon>Bacillati</taxon>
        <taxon>Actinomycetota</taxon>
        <taxon>Actinomycetes</taxon>
        <taxon>Geodermatophilales</taxon>
        <taxon>Geodermatophilaceae</taxon>
        <taxon>Modestobacter</taxon>
    </lineage>
</organism>
<dbReference type="Pfam" id="PF09723">
    <property type="entry name" value="Zn_ribbon_8"/>
    <property type="match status" value="1"/>
</dbReference>
<reference evidence="3" key="1">
    <citation type="journal article" date="2014" name="Int. J. Syst. Evol. Microbiol.">
        <title>Complete genome of a new Firmicutes species belonging to the dominant human colonic microbiota ('Ruminococcus bicirculans') reveals two chromosomes and a selective capacity to utilize plant glucans.</title>
        <authorList>
            <consortium name="NISC Comparative Sequencing Program"/>
            <person name="Wegmann U."/>
            <person name="Louis P."/>
            <person name="Goesmann A."/>
            <person name="Henrissat B."/>
            <person name="Duncan S.H."/>
            <person name="Flint H.J."/>
        </authorList>
    </citation>
    <scope>NUCLEOTIDE SEQUENCE</scope>
    <source>
        <strain evidence="3">CGMCC 4.5581</strain>
    </source>
</reference>
<feature type="domain" description="Putative regulatory protein FmdB zinc ribbon" evidence="2">
    <location>
        <begin position="14"/>
        <end position="52"/>
    </location>
</feature>
<evidence type="ECO:0000256" key="1">
    <source>
        <dbReference type="SAM" id="MobiDB-lite"/>
    </source>
</evidence>
<dbReference type="SMART" id="SM00834">
    <property type="entry name" value="CxxC_CXXC_SSSS"/>
    <property type="match status" value="1"/>
</dbReference>
<dbReference type="Proteomes" id="UP000648663">
    <property type="component" value="Unassembled WGS sequence"/>
</dbReference>
<accession>A0A846LXQ5</accession>
<evidence type="ECO:0000259" key="2">
    <source>
        <dbReference type="SMART" id="SM00834"/>
    </source>
</evidence>
<reference evidence="4 5" key="3">
    <citation type="submission" date="2020-02" db="EMBL/GenBank/DDBJ databases">
        <title>Sequencing the genomes of 1000 actinobacteria strains.</title>
        <authorList>
            <person name="Klenk H.-P."/>
        </authorList>
    </citation>
    <scope>NUCLEOTIDE SEQUENCE [LARGE SCALE GENOMIC DNA]</scope>
    <source>
        <strain evidence="4 5">DSM 45201</strain>
    </source>
</reference>
<dbReference type="InterPro" id="IPR013429">
    <property type="entry name" value="Regulatory_FmdB_Zinc_ribbon"/>
</dbReference>
<name>A0A846LXQ5_9ACTN</name>
<proteinExistence type="predicted"/>
<dbReference type="EMBL" id="JAAMPA010000001">
    <property type="protein sequence ID" value="NIH67130.1"/>
    <property type="molecule type" value="Genomic_DNA"/>
</dbReference>
<evidence type="ECO:0000313" key="5">
    <source>
        <dbReference type="Proteomes" id="UP000552836"/>
    </source>
</evidence>
<protein>
    <submittedName>
        <fullName evidence="4">Putative FmdB family regulatory protein</fullName>
    </submittedName>
</protein>
<dbReference type="Proteomes" id="UP000552836">
    <property type="component" value="Unassembled WGS sequence"/>
</dbReference>
<dbReference type="AlphaFoldDB" id="A0A846LXQ5"/>
<sequence length="107" mass="11774">MPLRRCTRRSDIAVYLYRCPDHGTTEAHRPMGTAPAAVECPACGSAATRVFTAPRLSFGSPVRRALIDRTERTRDQPDVVSAPPRRPGPTRRADVLSNPALSRLPRP</sequence>
<feature type="compositionally biased region" description="Basic and acidic residues" evidence="1">
    <location>
        <begin position="65"/>
        <end position="77"/>
    </location>
</feature>
<reference evidence="6" key="2">
    <citation type="journal article" date="2019" name="Int. J. Syst. Evol. Microbiol.">
        <title>The Global Catalogue of Microorganisms (GCM) 10K type strain sequencing project: providing services to taxonomists for standard genome sequencing and annotation.</title>
        <authorList>
            <consortium name="The Broad Institute Genomics Platform"/>
            <consortium name="The Broad Institute Genome Sequencing Center for Infectious Disease"/>
            <person name="Wu L."/>
            <person name="Ma J."/>
        </authorList>
    </citation>
    <scope>NUCLEOTIDE SEQUENCE [LARGE SCALE GENOMIC DNA]</scope>
    <source>
        <strain evidence="6">CGMCC 4.5581</strain>
    </source>
</reference>
<dbReference type="EMBL" id="BMMI01000001">
    <property type="protein sequence ID" value="GGL52276.1"/>
    <property type="molecule type" value="Genomic_DNA"/>
</dbReference>
<evidence type="ECO:0000313" key="4">
    <source>
        <dbReference type="EMBL" id="NIH67130.1"/>
    </source>
</evidence>
<gene>
    <name evidence="4" type="ORF">FB380_001576</name>
    <name evidence="3" type="ORF">GCM10011589_05490</name>
</gene>